<comment type="caution">
    <text evidence="3">The sequence shown here is derived from an EMBL/GenBank/DDBJ whole genome shotgun (WGS) entry which is preliminary data.</text>
</comment>
<dbReference type="GeneID" id="9812873"/>
<dbReference type="PANTHER" id="PTHR43313">
    <property type="entry name" value="SHORT-CHAIN DEHYDROGENASE/REDUCTASE FAMILY 9C"/>
    <property type="match status" value="1"/>
</dbReference>
<sequence>MQDVVIFKTIGDTCFEFFIDYDRNRYLPSPCHLLGVNKETRTPEWKEGTLFIPKPQDRGQSCVTFEGEPGSALMDDNGMLYGFISVKRRNEITLTSYYNMCLPPEDDEMVLCCLCTLFTWVFYFLAVVVVWNIVRYTLELIPEGGSVHDRAVFITGCDTGFGRELAKKCAKNGFMVFAGCLTTEAAKSLEAEVANPRLRTIPLDVSKDESVEKAAEYVKNNLGNHKLWGVVNNAGIFSCYGPDDWCRMNDYQLALNVNCLGVIRVTQAFKKLVKAAKGRIVTVTSVNGRLSTPAAGPYVVSKFGAAAYMDCIRQELYNFDVKVSIVEPGIFRTPLLDEQAMLKRVDHVWTQIDDETRAEYGENFKNYFAKMWNKTYISMSTTKIHYVVDNYYHALTAKYPRHRYYCGWDAIFVYVPLSLLPTWWADFIIRNLGKQEVVPACLEEKMKKTK</sequence>
<protein>
    <submittedName>
        <fullName evidence="3">Uncharacterized protein</fullName>
    </submittedName>
</protein>
<keyword evidence="2" id="KW-0812">Transmembrane</keyword>
<proteinExistence type="predicted"/>
<evidence type="ECO:0000313" key="3">
    <source>
        <dbReference type="EMBL" id="KAF1751514.1"/>
    </source>
</evidence>
<keyword evidence="1" id="KW-0560">Oxidoreductase</keyword>
<dbReference type="InterPro" id="IPR002347">
    <property type="entry name" value="SDR_fam"/>
</dbReference>
<evidence type="ECO:0000256" key="1">
    <source>
        <dbReference type="ARBA" id="ARBA00023002"/>
    </source>
</evidence>
<organism evidence="3 4">
    <name type="scientific">Caenorhabditis remanei</name>
    <name type="common">Caenorhabditis vulgaris</name>
    <dbReference type="NCBI Taxonomy" id="31234"/>
    <lineage>
        <taxon>Eukaryota</taxon>
        <taxon>Metazoa</taxon>
        <taxon>Ecdysozoa</taxon>
        <taxon>Nematoda</taxon>
        <taxon>Chromadorea</taxon>
        <taxon>Rhabditida</taxon>
        <taxon>Rhabditina</taxon>
        <taxon>Rhabditomorpha</taxon>
        <taxon>Rhabditoidea</taxon>
        <taxon>Rhabditidae</taxon>
        <taxon>Peloderinae</taxon>
        <taxon>Caenorhabditis</taxon>
    </lineage>
</organism>
<dbReference type="GO" id="GO:0008202">
    <property type="term" value="P:steroid metabolic process"/>
    <property type="evidence" value="ECO:0007669"/>
    <property type="project" value="TreeGrafter"/>
</dbReference>
<dbReference type="Proteomes" id="UP000483820">
    <property type="component" value="Chromosome V"/>
</dbReference>
<evidence type="ECO:0000256" key="2">
    <source>
        <dbReference type="SAM" id="Phobius"/>
    </source>
</evidence>
<keyword evidence="2" id="KW-1133">Transmembrane helix</keyword>
<dbReference type="PRINTS" id="PR00081">
    <property type="entry name" value="GDHRDH"/>
</dbReference>
<name>A0A6A5GA30_CAERE</name>
<dbReference type="RefSeq" id="XP_053581290.1">
    <property type="nucleotide sequence ID" value="XM_053732377.1"/>
</dbReference>
<evidence type="ECO:0000313" key="4">
    <source>
        <dbReference type="Proteomes" id="UP000483820"/>
    </source>
</evidence>
<dbReference type="Pfam" id="PF00106">
    <property type="entry name" value="adh_short"/>
    <property type="match status" value="1"/>
</dbReference>
<reference evidence="3 4" key="1">
    <citation type="submission" date="2019-12" db="EMBL/GenBank/DDBJ databases">
        <title>Chromosome-level assembly of the Caenorhabditis remanei genome.</title>
        <authorList>
            <person name="Teterina A.A."/>
            <person name="Willis J.H."/>
            <person name="Phillips P.C."/>
        </authorList>
    </citation>
    <scope>NUCLEOTIDE SEQUENCE [LARGE SCALE GENOMIC DNA]</scope>
    <source>
        <strain evidence="3 4">PX506</strain>
        <tissue evidence="3">Whole organism</tissue>
    </source>
</reference>
<dbReference type="CTD" id="9812873"/>
<dbReference type="InterPro" id="IPR036291">
    <property type="entry name" value="NAD(P)-bd_dom_sf"/>
</dbReference>
<gene>
    <name evidence="3" type="ORF">GCK72_018068</name>
</gene>
<dbReference type="InterPro" id="IPR020904">
    <property type="entry name" value="Sc_DH/Rdtase_CS"/>
</dbReference>
<accession>A0A6A5GA30</accession>
<dbReference type="PROSITE" id="PS00061">
    <property type="entry name" value="ADH_SHORT"/>
    <property type="match status" value="1"/>
</dbReference>
<dbReference type="AlphaFoldDB" id="A0A6A5GA30"/>
<dbReference type="GO" id="GO:0016491">
    <property type="term" value="F:oxidoreductase activity"/>
    <property type="evidence" value="ECO:0007669"/>
    <property type="project" value="UniProtKB-KW"/>
</dbReference>
<feature type="transmembrane region" description="Helical" evidence="2">
    <location>
        <begin position="109"/>
        <end position="134"/>
    </location>
</feature>
<dbReference type="SUPFAM" id="SSF51735">
    <property type="entry name" value="NAD(P)-binding Rossmann-fold domains"/>
    <property type="match status" value="1"/>
</dbReference>
<dbReference type="PANTHER" id="PTHR43313:SF34">
    <property type="entry name" value="RETINOL DEHYDROGENASE 7"/>
    <property type="match status" value="1"/>
</dbReference>
<dbReference type="KEGG" id="crq:GCK72_018068"/>
<keyword evidence="2" id="KW-0472">Membrane</keyword>
<dbReference type="EMBL" id="WUAV01000005">
    <property type="protein sequence ID" value="KAF1751514.1"/>
    <property type="molecule type" value="Genomic_DNA"/>
</dbReference>
<dbReference type="Gene3D" id="3.40.50.720">
    <property type="entry name" value="NAD(P)-binding Rossmann-like Domain"/>
    <property type="match status" value="1"/>
</dbReference>